<protein>
    <recommendedName>
        <fullName evidence="3">Transmembrane protein</fullName>
    </recommendedName>
</protein>
<reference evidence="2" key="1">
    <citation type="journal article" date="2019" name="Int. J. Syst. Evol. Microbiol.">
        <title>The Global Catalogue of Microorganisms (GCM) 10K type strain sequencing project: providing services to taxonomists for standard genome sequencing and annotation.</title>
        <authorList>
            <consortium name="The Broad Institute Genomics Platform"/>
            <consortium name="The Broad Institute Genome Sequencing Center for Infectious Disease"/>
            <person name="Wu L."/>
            <person name="Ma J."/>
        </authorList>
    </citation>
    <scope>NUCLEOTIDE SEQUENCE [LARGE SCALE GENOMIC DNA]</scope>
    <source>
        <strain evidence="2">CECT 7698</strain>
    </source>
</reference>
<evidence type="ECO:0000313" key="1">
    <source>
        <dbReference type="EMBL" id="MFC3285395.1"/>
    </source>
</evidence>
<keyword evidence="2" id="KW-1185">Reference proteome</keyword>
<sequence length="174" mass="19535">MTAANRQRWKLIALIAVFVAPLATAWVMVEWRLGVPEERTAHGELNPDVPPLAQWPLRDAPHVLEAGDWVMAFDCPPSCDALADQWWRLHRALGREAPRVTRLRIGDAATPLPGEVLGQWQEAPDWQSDGQLWLLDPRGKVVLSYTAGAEPDDVLDDLNRLLRMNPDKPENLEG</sequence>
<evidence type="ECO:0000313" key="2">
    <source>
        <dbReference type="Proteomes" id="UP001595579"/>
    </source>
</evidence>
<gene>
    <name evidence="1" type="ORF">ACFOEV_17485</name>
</gene>
<dbReference type="Proteomes" id="UP001595579">
    <property type="component" value="Unassembled WGS sequence"/>
</dbReference>
<evidence type="ECO:0008006" key="3">
    <source>
        <dbReference type="Google" id="ProtNLM"/>
    </source>
</evidence>
<proteinExistence type="predicted"/>
<name>A0ABV7LSZ3_9GAMM</name>
<comment type="caution">
    <text evidence="1">The sequence shown here is derived from an EMBL/GenBank/DDBJ whole genome shotgun (WGS) entry which is preliminary data.</text>
</comment>
<accession>A0ABV7LSZ3</accession>
<organism evidence="1 2">
    <name type="scientific">Litchfieldella rifensis</name>
    <dbReference type="NCBI Taxonomy" id="762643"/>
    <lineage>
        <taxon>Bacteria</taxon>
        <taxon>Pseudomonadati</taxon>
        <taxon>Pseudomonadota</taxon>
        <taxon>Gammaproteobacteria</taxon>
        <taxon>Oceanospirillales</taxon>
        <taxon>Halomonadaceae</taxon>
        <taxon>Litchfieldella</taxon>
    </lineage>
</organism>
<dbReference type="RefSeq" id="WP_386776164.1">
    <property type="nucleotide sequence ID" value="NZ_JBHRUG010000031.1"/>
</dbReference>
<dbReference type="EMBL" id="JBHRUG010000031">
    <property type="protein sequence ID" value="MFC3285395.1"/>
    <property type="molecule type" value="Genomic_DNA"/>
</dbReference>